<dbReference type="AlphaFoldDB" id="A0ABD3GEJ9"/>
<keyword evidence="3" id="KW-1185">Reference proteome</keyword>
<name>A0ABD3GEJ9_9MARC</name>
<accession>A0ABD3GEJ9</accession>
<feature type="region of interest" description="Disordered" evidence="1">
    <location>
        <begin position="143"/>
        <end position="170"/>
    </location>
</feature>
<protein>
    <submittedName>
        <fullName evidence="2">Uncharacterized protein</fullName>
    </submittedName>
</protein>
<sequence>MRKLLRKEKLHETGRLLDWMEKTADKRPHTELEDLTIRVAQDLLVSSMEIQQLPCGCTPAHVILSQAAGNLVALRRGEESGSKAEIKLTNTITEIDQARLRFQNIGDVPAEAPDEVETEGHSQVGQDYIQSGNDELIAYHIPEERRTSNRSESSSSGEAIPSGHHTEERNLDIENEGTHSQLEELENTETRQDRVSLRQIHRAIREGQNHQLTVTQTNV</sequence>
<organism evidence="2 3">
    <name type="scientific">Riccia sorocarpa</name>
    <dbReference type="NCBI Taxonomy" id="122646"/>
    <lineage>
        <taxon>Eukaryota</taxon>
        <taxon>Viridiplantae</taxon>
        <taxon>Streptophyta</taxon>
        <taxon>Embryophyta</taxon>
        <taxon>Marchantiophyta</taxon>
        <taxon>Marchantiopsida</taxon>
        <taxon>Marchantiidae</taxon>
        <taxon>Marchantiales</taxon>
        <taxon>Ricciaceae</taxon>
        <taxon>Riccia</taxon>
    </lineage>
</organism>
<evidence type="ECO:0000313" key="2">
    <source>
        <dbReference type="EMBL" id="KAL3676992.1"/>
    </source>
</evidence>
<comment type="caution">
    <text evidence="2">The sequence shown here is derived from an EMBL/GenBank/DDBJ whole genome shotgun (WGS) entry which is preliminary data.</text>
</comment>
<dbReference type="Proteomes" id="UP001633002">
    <property type="component" value="Unassembled WGS sequence"/>
</dbReference>
<evidence type="ECO:0000256" key="1">
    <source>
        <dbReference type="SAM" id="MobiDB-lite"/>
    </source>
</evidence>
<reference evidence="2 3" key="1">
    <citation type="submission" date="2024-09" db="EMBL/GenBank/DDBJ databases">
        <title>Chromosome-scale assembly of Riccia sorocarpa.</title>
        <authorList>
            <person name="Paukszto L."/>
        </authorList>
    </citation>
    <scope>NUCLEOTIDE SEQUENCE [LARGE SCALE GENOMIC DNA]</scope>
    <source>
        <strain evidence="2">LP-2024</strain>
        <tissue evidence="2">Aerial parts of the thallus</tissue>
    </source>
</reference>
<gene>
    <name evidence="2" type="ORF">R1sor_026940</name>
</gene>
<proteinExistence type="predicted"/>
<dbReference type="EMBL" id="JBJQOH010000008">
    <property type="protein sequence ID" value="KAL3676992.1"/>
    <property type="molecule type" value="Genomic_DNA"/>
</dbReference>
<evidence type="ECO:0000313" key="3">
    <source>
        <dbReference type="Proteomes" id="UP001633002"/>
    </source>
</evidence>